<dbReference type="EMBL" id="BMGL01000002">
    <property type="protein sequence ID" value="GGE05162.1"/>
    <property type="molecule type" value="Genomic_DNA"/>
</dbReference>
<dbReference type="RefSeq" id="WP_188405045.1">
    <property type="nucleotide sequence ID" value="NZ_BMGL01000002.1"/>
</dbReference>
<proteinExistence type="predicted"/>
<dbReference type="Proteomes" id="UP000599688">
    <property type="component" value="Unassembled WGS sequence"/>
</dbReference>
<organism evidence="2 3">
    <name type="scientific">Psychroflexus salis</name>
    <dbReference type="NCBI Taxonomy" id="1526574"/>
    <lineage>
        <taxon>Bacteria</taxon>
        <taxon>Pseudomonadati</taxon>
        <taxon>Bacteroidota</taxon>
        <taxon>Flavobacteriia</taxon>
        <taxon>Flavobacteriales</taxon>
        <taxon>Flavobacteriaceae</taxon>
        <taxon>Psychroflexus</taxon>
    </lineage>
</organism>
<name>A0A917E6F5_9FLAO</name>
<accession>A0A917E6F5</accession>
<feature type="transmembrane region" description="Helical" evidence="1">
    <location>
        <begin position="7"/>
        <end position="27"/>
    </location>
</feature>
<gene>
    <name evidence="2" type="ORF">GCM10010831_03530</name>
</gene>
<evidence type="ECO:0000256" key="1">
    <source>
        <dbReference type="SAM" id="Phobius"/>
    </source>
</evidence>
<protein>
    <submittedName>
        <fullName evidence="2">Uncharacterized protein</fullName>
    </submittedName>
</protein>
<comment type="caution">
    <text evidence="2">The sequence shown here is derived from an EMBL/GenBank/DDBJ whole genome shotgun (WGS) entry which is preliminary data.</text>
</comment>
<keyword evidence="1" id="KW-1133">Transmembrane helix</keyword>
<feature type="transmembrane region" description="Helical" evidence="1">
    <location>
        <begin position="47"/>
        <end position="66"/>
    </location>
</feature>
<sequence length="74" mass="7912">MSKQIKSIIITSLVFFCTLSPLIVVSQGLGGPPTPDPGFDDDVDDEIVPINSLLLLSLVAGGVYGIRKLNQKEK</sequence>
<keyword evidence="3" id="KW-1185">Reference proteome</keyword>
<evidence type="ECO:0000313" key="3">
    <source>
        <dbReference type="Proteomes" id="UP000599688"/>
    </source>
</evidence>
<evidence type="ECO:0000313" key="2">
    <source>
        <dbReference type="EMBL" id="GGE05162.1"/>
    </source>
</evidence>
<keyword evidence="1" id="KW-0812">Transmembrane</keyword>
<keyword evidence="1" id="KW-0472">Membrane</keyword>
<dbReference type="AlphaFoldDB" id="A0A917E6F5"/>
<reference evidence="2 3" key="1">
    <citation type="journal article" date="2014" name="Int. J. Syst. Evol. Microbiol.">
        <title>Complete genome sequence of Corynebacterium casei LMG S-19264T (=DSM 44701T), isolated from a smear-ripened cheese.</title>
        <authorList>
            <consortium name="US DOE Joint Genome Institute (JGI-PGF)"/>
            <person name="Walter F."/>
            <person name="Albersmeier A."/>
            <person name="Kalinowski J."/>
            <person name="Ruckert C."/>
        </authorList>
    </citation>
    <scope>NUCLEOTIDE SEQUENCE [LARGE SCALE GENOMIC DNA]</scope>
    <source>
        <strain evidence="2 3">CGMCC 1.12925</strain>
    </source>
</reference>